<gene>
    <name evidence="1" type="ORF">S01H1_07578</name>
</gene>
<dbReference type="SUPFAM" id="SSF53756">
    <property type="entry name" value="UDP-Glycosyltransferase/glycogen phosphorylase"/>
    <property type="match status" value="1"/>
</dbReference>
<organism evidence="1">
    <name type="scientific">marine sediment metagenome</name>
    <dbReference type="NCBI Taxonomy" id="412755"/>
    <lineage>
        <taxon>unclassified sequences</taxon>
        <taxon>metagenomes</taxon>
        <taxon>ecological metagenomes</taxon>
    </lineage>
</organism>
<dbReference type="AlphaFoldDB" id="X0S3J4"/>
<sequence>MKRLMTGARAVLMPTLAEGYGLPVAEARAAGAELIVSDIPAFKAYDDRRILKLDSIDGPAWRDAIVARFEDTSLTIRSDIPPKNGALPVWEWHIEHVEQFLNTI</sequence>
<proteinExistence type="predicted"/>
<reference evidence="1" key="1">
    <citation type="journal article" date="2014" name="Front. Microbiol.">
        <title>High frequency of phylogenetically diverse reductive dehalogenase-homologous genes in deep subseafloor sedimentary metagenomes.</title>
        <authorList>
            <person name="Kawai M."/>
            <person name="Futagami T."/>
            <person name="Toyoda A."/>
            <person name="Takaki Y."/>
            <person name="Nishi S."/>
            <person name="Hori S."/>
            <person name="Arai W."/>
            <person name="Tsubouchi T."/>
            <person name="Morono Y."/>
            <person name="Uchiyama I."/>
            <person name="Ito T."/>
            <person name="Fujiyama A."/>
            <person name="Inagaki F."/>
            <person name="Takami H."/>
        </authorList>
    </citation>
    <scope>NUCLEOTIDE SEQUENCE</scope>
    <source>
        <strain evidence="1">Expedition CK06-06</strain>
    </source>
</reference>
<dbReference type="Gene3D" id="3.40.50.2000">
    <property type="entry name" value="Glycogen Phosphorylase B"/>
    <property type="match status" value="1"/>
</dbReference>
<evidence type="ECO:0000313" key="1">
    <source>
        <dbReference type="EMBL" id="GAF69821.1"/>
    </source>
</evidence>
<accession>X0S3J4</accession>
<comment type="caution">
    <text evidence="1">The sequence shown here is derived from an EMBL/GenBank/DDBJ whole genome shotgun (WGS) entry which is preliminary data.</text>
</comment>
<name>X0S3J4_9ZZZZ</name>
<evidence type="ECO:0008006" key="2">
    <source>
        <dbReference type="Google" id="ProtNLM"/>
    </source>
</evidence>
<protein>
    <recommendedName>
        <fullName evidence="2">Glycosyl transferase family 1 domain-containing protein</fullName>
    </recommendedName>
</protein>
<dbReference type="EMBL" id="BARS01003897">
    <property type="protein sequence ID" value="GAF69821.1"/>
    <property type="molecule type" value="Genomic_DNA"/>
</dbReference>